<name>A0A8J2KZX2_9HEXA</name>
<sequence length="174" mass="20005">MSGFSSGCGAADKRLYGFNLGRSLCNSDFAFEPAAIIRLSRNSAILLKQERSSLRKDLNYKTFWSQKGIFNKPVDNFLSEFRIRNVLIPTRFPNAEQLNMRFDQLKSDLFTELEYNLNIVPAMIISTVEKTGNAFAQPRVFPITGRHHHRFKRRNPNDSDGLPGHVMDVFWCRS</sequence>
<evidence type="ECO:0000313" key="1">
    <source>
        <dbReference type="EMBL" id="CAG7822873.1"/>
    </source>
</evidence>
<dbReference type="EMBL" id="CAJVCH010527729">
    <property type="protein sequence ID" value="CAG7822873.1"/>
    <property type="molecule type" value="Genomic_DNA"/>
</dbReference>
<accession>A0A8J2KZX2</accession>
<organism evidence="1 2">
    <name type="scientific">Allacma fusca</name>
    <dbReference type="NCBI Taxonomy" id="39272"/>
    <lineage>
        <taxon>Eukaryota</taxon>
        <taxon>Metazoa</taxon>
        <taxon>Ecdysozoa</taxon>
        <taxon>Arthropoda</taxon>
        <taxon>Hexapoda</taxon>
        <taxon>Collembola</taxon>
        <taxon>Symphypleona</taxon>
        <taxon>Sminthuridae</taxon>
        <taxon>Allacma</taxon>
    </lineage>
</organism>
<reference evidence="1" key="1">
    <citation type="submission" date="2021-06" db="EMBL/GenBank/DDBJ databases">
        <authorList>
            <person name="Hodson N. C."/>
            <person name="Mongue J. A."/>
            <person name="Jaron S. K."/>
        </authorList>
    </citation>
    <scope>NUCLEOTIDE SEQUENCE</scope>
</reference>
<dbReference type="AlphaFoldDB" id="A0A8J2KZX2"/>
<protein>
    <submittedName>
        <fullName evidence="1">Uncharacterized protein</fullName>
    </submittedName>
</protein>
<dbReference type="Proteomes" id="UP000708208">
    <property type="component" value="Unassembled WGS sequence"/>
</dbReference>
<proteinExistence type="predicted"/>
<keyword evidence="2" id="KW-1185">Reference proteome</keyword>
<gene>
    <name evidence="1" type="ORF">AFUS01_LOCUS33120</name>
</gene>
<comment type="caution">
    <text evidence="1">The sequence shown here is derived from an EMBL/GenBank/DDBJ whole genome shotgun (WGS) entry which is preliminary data.</text>
</comment>
<evidence type="ECO:0000313" key="2">
    <source>
        <dbReference type="Proteomes" id="UP000708208"/>
    </source>
</evidence>